<feature type="region of interest" description="Disordered" evidence="13">
    <location>
        <begin position="668"/>
        <end position="771"/>
    </location>
</feature>
<evidence type="ECO:0000256" key="7">
    <source>
        <dbReference type="ARBA" id="ARBA00022833"/>
    </source>
</evidence>
<dbReference type="AlphaFoldDB" id="A0A4C2E0E1"/>
<dbReference type="InterPro" id="IPR050603">
    <property type="entry name" value="MYST_HAT"/>
</dbReference>
<name>A0A4C2E0E1_9SACH</name>
<dbReference type="InterPro" id="IPR016181">
    <property type="entry name" value="Acyl_CoA_acyltransferase"/>
</dbReference>
<comment type="caution">
    <text evidence="15">The sequence shown here is derived from an EMBL/GenBank/DDBJ whole genome shotgun (WGS) entry which is preliminary data.</text>
</comment>
<keyword evidence="10 12" id="KW-0539">Nucleus</keyword>
<evidence type="ECO:0000313" key="15">
    <source>
        <dbReference type="EMBL" id="GCE97123.1"/>
    </source>
</evidence>
<feature type="compositionally biased region" description="Polar residues" evidence="13">
    <location>
        <begin position="14"/>
        <end position="25"/>
    </location>
</feature>
<evidence type="ECO:0000313" key="16">
    <source>
        <dbReference type="Proteomes" id="UP000301737"/>
    </source>
</evidence>
<dbReference type="GO" id="GO:0006357">
    <property type="term" value="P:regulation of transcription by RNA polymerase II"/>
    <property type="evidence" value="ECO:0007669"/>
    <property type="project" value="TreeGrafter"/>
</dbReference>
<reference evidence="15 16" key="1">
    <citation type="submission" date="2019-01" db="EMBL/GenBank/DDBJ databases">
        <title>Draft Genome Sequencing of Zygosaccharomyces mellis Ca-7.</title>
        <authorList>
            <person name="Shiwa Y."/>
            <person name="Kanesaki Y."/>
            <person name="Ishige T."/>
            <person name="Mura K."/>
            <person name="Hori T."/>
            <person name="Tamura T."/>
        </authorList>
    </citation>
    <scope>NUCLEOTIDE SEQUENCE [LARGE SCALE GENOMIC DNA]</scope>
    <source>
        <strain evidence="15 16">Ca-7</strain>
    </source>
</reference>
<dbReference type="InterPro" id="IPR002717">
    <property type="entry name" value="HAT_MYST-type"/>
</dbReference>
<evidence type="ECO:0000256" key="9">
    <source>
        <dbReference type="ARBA" id="ARBA00022990"/>
    </source>
</evidence>
<feature type="domain" description="MYST-type HAT" evidence="14">
    <location>
        <begin position="239"/>
        <end position="532"/>
    </location>
</feature>
<feature type="active site" description="Proton donor/acceptor" evidence="11">
    <location>
        <position position="420"/>
    </location>
</feature>
<keyword evidence="8" id="KW-0156">Chromatin regulator</keyword>
<dbReference type="FunFam" id="3.40.630.30:FF:000001">
    <property type="entry name" value="Histone acetyltransferase"/>
    <property type="match status" value="1"/>
</dbReference>
<comment type="similarity">
    <text evidence="2 12">Belongs to the MYST (SAS/MOZ) family.</text>
</comment>
<dbReference type="GO" id="GO:1990467">
    <property type="term" value="C:NuA3a histone acetyltransferase complex"/>
    <property type="evidence" value="ECO:0007669"/>
    <property type="project" value="TreeGrafter"/>
</dbReference>
<dbReference type="OrthoDB" id="787137at2759"/>
<evidence type="ECO:0000259" key="14">
    <source>
        <dbReference type="PROSITE" id="PS51726"/>
    </source>
</evidence>
<dbReference type="PANTHER" id="PTHR10615">
    <property type="entry name" value="HISTONE ACETYLTRANSFERASE"/>
    <property type="match status" value="1"/>
</dbReference>
<feature type="compositionally biased region" description="Basic and acidic residues" evidence="13">
    <location>
        <begin position="1"/>
        <end position="13"/>
    </location>
</feature>
<evidence type="ECO:0000256" key="12">
    <source>
        <dbReference type="RuleBase" id="RU361211"/>
    </source>
</evidence>
<dbReference type="PANTHER" id="PTHR10615:SF161">
    <property type="entry name" value="HISTONE ACETYLTRANSFERASE KAT7"/>
    <property type="match status" value="1"/>
</dbReference>
<organism evidence="15 16">
    <name type="scientific">Zygosaccharomyces mellis</name>
    <dbReference type="NCBI Taxonomy" id="42258"/>
    <lineage>
        <taxon>Eukaryota</taxon>
        <taxon>Fungi</taxon>
        <taxon>Dikarya</taxon>
        <taxon>Ascomycota</taxon>
        <taxon>Saccharomycotina</taxon>
        <taxon>Saccharomycetes</taxon>
        <taxon>Saccharomycetales</taxon>
        <taxon>Saccharomycetaceae</taxon>
        <taxon>Zygosaccharomyces</taxon>
    </lineage>
</organism>
<dbReference type="EMBL" id="BIMX01000001">
    <property type="protein sequence ID" value="GCE97123.1"/>
    <property type="molecule type" value="Genomic_DNA"/>
</dbReference>
<dbReference type="Gene3D" id="1.10.10.10">
    <property type="entry name" value="Winged helix-like DNA-binding domain superfamily/Winged helix DNA-binding domain"/>
    <property type="match status" value="1"/>
</dbReference>
<dbReference type="GO" id="GO:0003682">
    <property type="term" value="F:chromatin binding"/>
    <property type="evidence" value="ECO:0007669"/>
    <property type="project" value="TreeGrafter"/>
</dbReference>
<evidence type="ECO:0000256" key="10">
    <source>
        <dbReference type="ARBA" id="ARBA00023242"/>
    </source>
</evidence>
<dbReference type="GO" id="GO:0004402">
    <property type="term" value="F:histone acetyltransferase activity"/>
    <property type="evidence" value="ECO:0007669"/>
    <property type="project" value="InterPro"/>
</dbReference>
<accession>A0A4C2E0E1</accession>
<keyword evidence="6" id="KW-0863">Zinc-finger</keyword>
<sequence>MRKAMVDRKKVNSDRNGLSNHQGNYRTPKKRMLKELELTDNIYSKLTNDIKDHPDDIRIKRRSTGLERDFNHWRMPENFEEANNLNGNVQFLLSNENTSKHTDEQYSKVLIRYQPLKLLNFQRLLSDATPVNSSDWNSVRYHHDFDIYESEDLINMLDNDSTIPYRSAIAQKKDYSTGKTIPSIKDREFFQTLLNKSSTARFFDANVFLADHEDEAGVLDTDTEYSRKRLRKNMDRRGKHTTSIQYIYLRDFEIKTWYTTPYPEEYNRNKILYVCEYCLKYMNSRYIYHRHELKCTHFRPPGNEIYRDGKISVWEIDGRENVIYCQNLCLLAKLFLNSKTLYYDVEPFIFYVLTEREEVSVGSPKFHLVGYFSKEKLNSTDYNLSCILTLPIYQRRGYGHFLMEFSYLLSRREFKWGTPEKPLSDLGLLSYRNYWKVKCAQVLINVKELSQVPDFSNLRISLQEISNLTGMIPTDVIFGLEQLKVLVRRTGNDGKVRYAIKVESWQRIESICQNWNMKSSCKLDPLKLIWKPMIFGPSCGVNAVGTMVETTTGATRNTSGINDNEEDFFKKSMSMLVNFMKDDIGDPRSMEVAEWEKIKERFNIKHDGDGDGHDSDLQEMDNWELCYEEPCLQLNGNMNDITSKWKGEPKQDTPMSNQDLLENDLQDHSMDDSDKAIGDNNGDYYSEPGDESFHSAPEEENDDEAYADAEGAEVIDDGEEEEEEEEDDVEDEKNEISSTRRSRRLRYSRESQSQPIRHHLRRRRTSDNKDV</sequence>
<comment type="catalytic activity">
    <reaction evidence="12">
        <text>L-lysyl-[protein] + acetyl-CoA = N(6)-acetyl-L-lysyl-[protein] + CoA + H(+)</text>
        <dbReference type="Rhea" id="RHEA:45948"/>
        <dbReference type="Rhea" id="RHEA-COMP:9752"/>
        <dbReference type="Rhea" id="RHEA-COMP:10731"/>
        <dbReference type="ChEBI" id="CHEBI:15378"/>
        <dbReference type="ChEBI" id="CHEBI:29969"/>
        <dbReference type="ChEBI" id="CHEBI:57287"/>
        <dbReference type="ChEBI" id="CHEBI:57288"/>
        <dbReference type="ChEBI" id="CHEBI:61930"/>
        <dbReference type="EC" id="2.3.1.48"/>
    </reaction>
</comment>
<evidence type="ECO:0000256" key="8">
    <source>
        <dbReference type="ARBA" id="ARBA00022853"/>
    </source>
</evidence>
<dbReference type="Gene3D" id="3.30.60.60">
    <property type="entry name" value="N-acetyl transferase-like"/>
    <property type="match status" value="1"/>
</dbReference>
<evidence type="ECO:0000256" key="2">
    <source>
        <dbReference type="ARBA" id="ARBA00010107"/>
    </source>
</evidence>
<dbReference type="GO" id="GO:0031507">
    <property type="term" value="P:heterochromatin formation"/>
    <property type="evidence" value="ECO:0007669"/>
    <property type="project" value="UniProtKB-ARBA"/>
</dbReference>
<dbReference type="Proteomes" id="UP000301737">
    <property type="component" value="Unassembled WGS sequence"/>
</dbReference>
<keyword evidence="5" id="KW-0479">Metal-binding</keyword>
<dbReference type="Pfam" id="PF17772">
    <property type="entry name" value="zf-MYST"/>
    <property type="match status" value="1"/>
</dbReference>
<dbReference type="EC" id="2.3.1.48" evidence="3 12"/>
<dbReference type="PROSITE" id="PS00028">
    <property type="entry name" value="ZINC_FINGER_C2H2_1"/>
    <property type="match status" value="1"/>
</dbReference>
<gene>
    <name evidence="15" type="ORF">ZYGM_003862</name>
</gene>
<evidence type="ECO:0000256" key="6">
    <source>
        <dbReference type="ARBA" id="ARBA00022771"/>
    </source>
</evidence>
<keyword evidence="9" id="KW-0007">Acetylation</keyword>
<dbReference type="PROSITE" id="PS51726">
    <property type="entry name" value="MYST_HAT"/>
    <property type="match status" value="1"/>
</dbReference>
<comment type="subcellular location">
    <subcellularLocation>
        <location evidence="1 12">Nucleus</location>
    </subcellularLocation>
</comment>
<evidence type="ECO:0000256" key="4">
    <source>
        <dbReference type="ARBA" id="ARBA00022679"/>
    </source>
</evidence>
<dbReference type="GO" id="GO:0005634">
    <property type="term" value="C:nucleus"/>
    <property type="evidence" value="ECO:0007669"/>
    <property type="project" value="UniProtKB-SubCell"/>
</dbReference>
<dbReference type="FunFam" id="3.30.60.60:FF:000001">
    <property type="entry name" value="Histone acetyltransferase"/>
    <property type="match status" value="1"/>
</dbReference>
<feature type="region of interest" description="Disordered" evidence="13">
    <location>
        <begin position="1"/>
        <end position="26"/>
    </location>
</feature>
<feature type="compositionally biased region" description="Acidic residues" evidence="13">
    <location>
        <begin position="698"/>
        <end position="733"/>
    </location>
</feature>
<evidence type="ECO:0000256" key="5">
    <source>
        <dbReference type="ARBA" id="ARBA00022723"/>
    </source>
</evidence>
<evidence type="ECO:0000256" key="3">
    <source>
        <dbReference type="ARBA" id="ARBA00013184"/>
    </source>
</evidence>
<keyword evidence="16" id="KW-1185">Reference proteome</keyword>
<dbReference type="GO" id="GO:0003712">
    <property type="term" value="F:transcription coregulator activity"/>
    <property type="evidence" value="ECO:0007669"/>
    <property type="project" value="TreeGrafter"/>
</dbReference>
<dbReference type="InterPro" id="IPR013087">
    <property type="entry name" value="Znf_C2H2_type"/>
</dbReference>
<protein>
    <recommendedName>
        <fullName evidence="3 12">Histone acetyltransferase</fullName>
        <ecNumber evidence="3 12">2.3.1.48</ecNumber>
    </recommendedName>
</protein>
<evidence type="ECO:0000256" key="1">
    <source>
        <dbReference type="ARBA" id="ARBA00004123"/>
    </source>
</evidence>
<dbReference type="InterPro" id="IPR036388">
    <property type="entry name" value="WH-like_DNA-bd_sf"/>
</dbReference>
<keyword evidence="7" id="KW-0862">Zinc</keyword>
<dbReference type="Pfam" id="PF01853">
    <property type="entry name" value="MOZ_SAS"/>
    <property type="match status" value="1"/>
</dbReference>
<dbReference type="SUPFAM" id="SSF55729">
    <property type="entry name" value="Acyl-CoA N-acyltransferases (Nat)"/>
    <property type="match status" value="1"/>
</dbReference>
<dbReference type="Gene3D" id="3.40.630.30">
    <property type="match status" value="1"/>
</dbReference>
<dbReference type="GO" id="GO:0008270">
    <property type="term" value="F:zinc ion binding"/>
    <property type="evidence" value="ECO:0007669"/>
    <property type="project" value="UniProtKB-KW"/>
</dbReference>
<keyword evidence="4" id="KW-0808">Transferase</keyword>
<dbReference type="InterPro" id="IPR040706">
    <property type="entry name" value="Zf-MYST"/>
</dbReference>
<evidence type="ECO:0000256" key="13">
    <source>
        <dbReference type="SAM" id="MobiDB-lite"/>
    </source>
</evidence>
<proteinExistence type="inferred from homology"/>
<evidence type="ECO:0000256" key="11">
    <source>
        <dbReference type="PIRSR" id="PIRSR602717-51"/>
    </source>
</evidence>
<feature type="compositionally biased region" description="Basic and acidic residues" evidence="13">
    <location>
        <begin position="668"/>
        <end position="677"/>
    </location>
</feature>